<evidence type="ECO:0000313" key="2">
    <source>
        <dbReference type="EMBL" id="QBE62058.1"/>
    </source>
</evidence>
<dbReference type="RefSeq" id="WP_130185195.1">
    <property type="nucleotide sequence ID" value="NZ_CP035913.1"/>
</dbReference>
<sequence length="243" mass="26770">MNAGTKIVRSFELVESIWSQVQELTNSLSAMTEAALEKGEFGQLRSAGPWREAWDETASGWGSTKYAMSFPAAGKRRRNDTIDAWINYQISLFGSGIPPLVGATQESLGPVVHVSFWHYETDFLESGFYVEFPSAWDDSTEIKESRLLFWDSEKEGQLPQWTFSIRLLDLNSEDALRKSIIEPVRALLSGSQPALALPEDLPGLVFYEGHDRGDAGWTLLAKDRPGNPTQEPAIAAGAGSGAE</sequence>
<dbReference type="OrthoDB" id="9154211at2"/>
<accession>A0A4P6KV95</accession>
<dbReference type="KEGG" id="plue:EWM63_02885"/>
<keyword evidence="3" id="KW-1185">Reference proteome</keyword>
<dbReference type="EMBL" id="CP035913">
    <property type="protein sequence ID" value="QBE62058.1"/>
    <property type="molecule type" value="Genomic_DNA"/>
</dbReference>
<name>A0A4P6KV95_9BURK</name>
<protein>
    <submittedName>
        <fullName evidence="2">Uncharacterized protein</fullName>
    </submittedName>
</protein>
<dbReference type="AlphaFoldDB" id="A0A4P6KV95"/>
<evidence type="ECO:0000313" key="3">
    <source>
        <dbReference type="Proteomes" id="UP000290637"/>
    </source>
</evidence>
<feature type="region of interest" description="Disordered" evidence="1">
    <location>
        <begin position="223"/>
        <end position="243"/>
    </location>
</feature>
<organism evidence="2 3">
    <name type="scientific">Pseudoduganella lutea</name>
    <dbReference type="NCBI Taxonomy" id="321985"/>
    <lineage>
        <taxon>Bacteria</taxon>
        <taxon>Pseudomonadati</taxon>
        <taxon>Pseudomonadota</taxon>
        <taxon>Betaproteobacteria</taxon>
        <taxon>Burkholderiales</taxon>
        <taxon>Oxalobacteraceae</taxon>
        <taxon>Telluria group</taxon>
        <taxon>Pseudoduganella</taxon>
    </lineage>
</organism>
<proteinExistence type="predicted"/>
<reference evidence="2 3" key="1">
    <citation type="submission" date="2019-02" db="EMBL/GenBank/DDBJ databases">
        <title>Draft Genome Sequences of Six Type Strains of the Genus Massilia.</title>
        <authorList>
            <person name="Miess H."/>
            <person name="Frediansyhah A."/>
            <person name="Gross H."/>
        </authorList>
    </citation>
    <scope>NUCLEOTIDE SEQUENCE [LARGE SCALE GENOMIC DNA]</scope>
    <source>
        <strain evidence="2 3">DSM 17473</strain>
    </source>
</reference>
<dbReference type="Proteomes" id="UP000290637">
    <property type="component" value="Chromosome"/>
</dbReference>
<gene>
    <name evidence="2" type="ORF">EWM63_02885</name>
</gene>
<evidence type="ECO:0000256" key="1">
    <source>
        <dbReference type="SAM" id="MobiDB-lite"/>
    </source>
</evidence>